<accession>A0A412XUK8</accession>
<evidence type="ECO:0000313" key="2">
    <source>
        <dbReference type="Proteomes" id="UP000283850"/>
    </source>
</evidence>
<dbReference type="EMBL" id="QRZF01000020">
    <property type="protein sequence ID" value="RGV48992.1"/>
    <property type="molecule type" value="Genomic_DNA"/>
</dbReference>
<dbReference type="SUPFAM" id="SSF57652">
    <property type="entry name" value="HIPIP (high potential iron protein)"/>
    <property type="match status" value="1"/>
</dbReference>
<organism evidence="1 2">
    <name type="scientific">Bacteroides intestinalis</name>
    <dbReference type="NCBI Taxonomy" id="329854"/>
    <lineage>
        <taxon>Bacteria</taxon>
        <taxon>Pseudomonadati</taxon>
        <taxon>Bacteroidota</taxon>
        <taxon>Bacteroidia</taxon>
        <taxon>Bacteroidales</taxon>
        <taxon>Bacteroidaceae</taxon>
        <taxon>Bacteroides</taxon>
    </lineage>
</organism>
<sequence>MNQEQVCGECKLFANEDSFGNGWCEFYQKKAFCENVACEDGIEIIEGKLSLDTEDDNSNLLK</sequence>
<protein>
    <submittedName>
        <fullName evidence="1">Uncharacterized protein</fullName>
    </submittedName>
</protein>
<evidence type="ECO:0000313" key="1">
    <source>
        <dbReference type="EMBL" id="RGV48992.1"/>
    </source>
</evidence>
<proteinExistence type="predicted"/>
<dbReference type="RefSeq" id="WP_118487291.1">
    <property type="nucleotide sequence ID" value="NZ_QRZF01000020.1"/>
</dbReference>
<dbReference type="AlphaFoldDB" id="A0A412XUK8"/>
<dbReference type="GO" id="GO:0009055">
    <property type="term" value="F:electron transfer activity"/>
    <property type="evidence" value="ECO:0007669"/>
    <property type="project" value="InterPro"/>
</dbReference>
<dbReference type="GO" id="GO:0019646">
    <property type="term" value="P:aerobic electron transport chain"/>
    <property type="evidence" value="ECO:0007669"/>
    <property type="project" value="InterPro"/>
</dbReference>
<dbReference type="Proteomes" id="UP000283850">
    <property type="component" value="Unassembled WGS sequence"/>
</dbReference>
<gene>
    <name evidence="1" type="ORF">DWW10_20780</name>
</gene>
<reference evidence="1 2" key="1">
    <citation type="submission" date="2018-08" db="EMBL/GenBank/DDBJ databases">
        <title>A genome reference for cultivated species of the human gut microbiota.</title>
        <authorList>
            <person name="Zou Y."/>
            <person name="Xue W."/>
            <person name="Luo G."/>
        </authorList>
    </citation>
    <scope>NUCLEOTIDE SEQUENCE [LARGE SCALE GENOMIC DNA]</scope>
    <source>
        <strain evidence="1 2">AF14-32</strain>
    </source>
</reference>
<comment type="caution">
    <text evidence="1">The sequence shown here is derived from an EMBL/GenBank/DDBJ whole genome shotgun (WGS) entry which is preliminary data.</text>
</comment>
<dbReference type="InterPro" id="IPR036369">
    <property type="entry name" value="HIPIP_sf"/>
</dbReference>
<name>A0A412XUK8_9BACE</name>